<dbReference type="AlphaFoldDB" id="A0A2N5ZJF8"/>
<dbReference type="SMART" id="SM00962">
    <property type="entry name" value="SRP54"/>
    <property type="match status" value="1"/>
</dbReference>
<protein>
    <submittedName>
        <fullName evidence="9">Uncharacterized protein</fullName>
    </submittedName>
</protein>
<dbReference type="SMART" id="SM00382">
    <property type="entry name" value="AAA"/>
    <property type="match status" value="1"/>
</dbReference>
<evidence type="ECO:0000256" key="1">
    <source>
        <dbReference type="ARBA" id="ARBA00004413"/>
    </source>
</evidence>
<evidence type="ECO:0000313" key="9">
    <source>
        <dbReference type="EMBL" id="PLX18776.1"/>
    </source>
</evidence>
<name>A0A2N5ZJF8_MUIH1</name>
<feature type="domain" description="SRP54-type proteins GTP-binding" evidence="8">
    <location>
        <begin position="258"/>
        <end position="448"/>
    </location>
</feature>
<dbReference type="InterPro" id="IPR000897">
    <property type="entry name" value="SRP54_GTPase_dom"/>
</dbReference>
<dbReference type="PANTHER" id="PTHR43134">
    <property type="entry name" value="SIGNAL RECOGNITION PARTICLE RECEPTOR SUBUNIT ALPHA"/>
    <property type="match status" value="1"/>
</dbReference>
<dbReference type="PANTHER" id="PTHR43134:SF3">
    <property type="entry name" value="FLAGELLAR BIOSYNTHESIS PROTEIN FLHF"/>
    <property type="match status" value="1"/>
</dbReference>
<dbReference type="GO" id="GO:0003924">
    <property type="term" value="F:GTPase activity"/>
    <property type="evidence" value="ECO:0007669"/>
    <property type="project" value="TreeGrafter"/>
</dbReference>
<feature type="coiled-coil region" evidence="6">
    <location>
        <begin position="156"/>
        <end position="183"/>
    </location>
</feature>
<keyword evidence="3" id="KW-0547">Nucleotide-binding</keyword>
<comment type="caution">
    <text evidence="9">The sequence shown here is derived from an EMBL/GenBank/DDBJ whole genome shotgun (WGS) entry which is preliminary data.</text>
</comment>
<dbReference type="InterPro" id="IPR003593">
    <property type="entry name" value="AAA+_ATPase"/>
</dbReference>
<sequence>MSSNSKVNNRRSFVADTYSSAELDAKLELGDDFDVIDTQDIIETYFLGLFSKKKVKVTVQYPSKESLRKRMGRSNAKKDSDVEEFQNFLKGYNKGSSRKKTPSKQEIQNGNIKILKDIMSKMDFDKDAQPPQIKKKATYDTLPKTKNVEKIDFKEATEEQQHYQKLAEEISSLRKELAIFAKKDRKNTEERCSTFRKRFYKMFVDNDMPAAFTNNLLNLFEKKLTQDELEDKTKYRRKLREYLIDHIYFRKGIDAEAGSKIAFLGPTGVGKTTTVAKLAYHLKYEKGKEVAVISLDGYKFGGIMQLEDLCDEMGIEFYSFHEGSELEKYIKENNDKIIIVDTAGQNYSKESGSKEINNIIDFTEGFERYLILSSKMKFNDMMRLNDSFSACNLKGVIFSKCDLCKYVGTIIAFLYSSKNNLVYMTFGKKITGDLREAIPYRLVDGILEDEN</sequence>
<evidence type="ECO:0000256" key="2">
    <source>
        <dbReference type="ARBA" id="ARBA00008531"/>
    </source>
</evidence>
<accession>A0A2N5ZJF8</accession>
<dbReference type="InterPro" id="IPR027417">
    <property type="entry name" value="P-loop_NTPase"/>
</dbReference>
<dbReference type="Gene3D" id="1.20.120.1380">
    <property type="entry name" value="Flagellar FlhF biosynthesis protein, N domain"/>
    <property type="match status" value="1"/>
</dbReference>
<dbReference type="SUPFAM" id="SSF52540">
    <property type="entry name" value="P-loop containing nucleoside triphosphate hydrolases"/>
    <property type="match status" value="1"/>
</dbReference>
<dbReference type="Gene3D" id="3.40.50.300">
    <property type="entry name" value="P-loop containing nucleotide triphosphate hydrolases"/>
    <property type="match status" value="1"/>
</dbReference>
<keyword evidence="4" id="KW-0342">GTP-binding</keyword>
<comment type="similarity">
    <text evidence="2">Belongs to the GTP-binding SRP family.</text>
</comment>
<dbReference type="GO" id="GO:0005886">
    <property type="term" value="C:plasma membrane"/>
    <property type="evidence" value="ECO:0007669"/>
    <property type="project" value="UniProtKB-SubCell"/>
</dbReference>
<dbReference type="GO" id="GO:0005525">
    <property type="term" value="F:GTP binding"/>
    <property type="evidence" value="ECO:0007669"/>
    <property type="project" value="UniProtKB-KW"/>
</dbReference>
<proteinExistence type="inferred from homology"/>
<evidence type="ECO:0000256" key="3">
    <source>
        <dbReference type="ARBA" id="ARBA00022741"/>
    </source>
</evidence>
<evidence type="ECO:0000256" key="4">
    <source>
        <dbReference type="ARBA" id="ARBA00023134"/>
    </source>
</evidence>
<dbReference type="GO" id="GO:0006614">
    <property type="term" value="P:SRP-dependent cotranslational protein targeting to membrane"/>
    <property type="evidence" value="ECO:0007669"/>
    <property type="project" value="InterPro"/>
</dbReference>
<gene>
    <name evidence="9" type="ORF">C0601_03795</name>
</gene>
<evidence type="ECO:0000256" key="5">
    <source>
        <dbReference type="ARBA" id="ARBA00023136"/>
    </source>
</evidence>
<keyword evidence="5" id="KW-0472">Membrane</keyword>
<dbReference type="EMBL" id="PKTG01000051">
    <property type="protein sequence ID" value="PLX18776.1"/>
    <property type="molecule type" value="Genomic_DNA"/>
</dbReference>
<feature type="domain" description="AAA+ ATPase" evidence="7">
    <location>
        <begin position="257"/>
        <end position="388"/>
    </location>
</feature>
<evidence type="ECO:0000256" key="6">
    <source>
        <dbReference type="SAM" id="Coils"/>
    </source>
</evidence>
<evidence type="ECO:0000259" key="8">
    <source>
        <dbReference type="SMART" id="SM00962"/>
    </source>
</evidence>
<comment type="subcellular location">
    <subcellularLocation>
        <location evidence="1">Cell membrane</location>
        <topology evidence="1">Peripheral membrane protein</topology>
        <orientation evidence="1">Cytoplasmic side</orientation>
    </subcellularLocation>
</comment>
<evidence type="ECO:0000259" key="7">
    <source>
        <dbReference type="SMART" id="SM00382"/>
    </source>
</evidence>
<keyword evidence="6" id="KW-0175">Coiled coil</keyword>
<dbReference type="Proteomes" id="UP000234857">
    <property type="component" value="Unassembled WGS sequence"/>
</dbReference>
<dbReference type="GO" id="GO:0005047">
    <property type="term" value="F:signal recognition particle binding"/>
    <property type="evidence" value="ECO:0007669"/>
    <property type="project" value="TreeGrafter"/>
</dbReference>
<dbReference type="Pfam" id="PF00448">
    <property type="entry name" value="SRP54"/>
    <property type="match status" value="1"/>
</dbReference>
<organism evidence="9 10">
    <name type="scientific">Muiribacterium halophilum</name>
    <dbReference type="NCBI Taxonomy" id="2053465"/>
    <lineage>
        <taxon>Bacteria</taxon>
        <taxon>Candidatus Muiribacteriota</taxon>
        <taxon>Candidatus Muiribacteriia</taxon>
        <taxon>Candidatus Muiribacteriales</taxon>
        <taxon>Candidatus Muiribacteriaceae</taxon>
        <taxon>Candidatus Muiribacterium</taxon>
    </lineage>
</organism>
<reference evidence="9 10" key="1">
    <citation type="submission" date="2017-11" db="EMBL/GenBank/DDBJ databases">
        <title>Genome-resolved metagenomics identifies genetic mobility, metabolic interactions, and unexpected diversity in perchlorate-reducing communities.</title>
        <authorList>
            <person name="Barnum T.P."/>
            <person name="Figueroa I.A."/>
            <person name="Carlstrom C.I."/>
            <person name="Lucas L.N."/>
            <person name="Engelbrektson A.L."/>
            <person name="Coates J.D."/>
        </authorList>
    </citation>
    <scope>NUCLEOTIDE SEQUENCE [LARGE SCALE GENOMIC DNA]</scope>
    <source>
        <strain evidence="9">BM706</strain>
    </source>
</reference>
<evidence type="ECO:0000313" key="10">
    <source>
        <dbReference type="Proteomes" id="UP000234857"/>
    </source>
</evidence>